<evidence type="ECO:0000313" key="2">
    <source>
        <dbReference type="Proteomes" id="UP000799755"/>
    </source>
</evidence>
<organism evidence="1 2">
    <name type="scientific">Lindgomyces ingoldianus</name>
    <dbReference type="NCBI Taxonomy" id="673940"/>
    <lineage>
        <taxon>Eukaryota</taxon>
        <taxon>Fungi</taxon>
        <taxon>Dikarya</taxon>
        <taxon>Ascomycota</taxon>
        <taxon>Pezizomycotina</taxon>
        <taxon>Dothideomycetes</taxon>
        <taxon>Pleosporomycetidae</taxon>
        <taxon>Pleosporales</taxon>
        <taxon>Lindgomycetaceae</taxon>
        <taxon>Lindgomyces</taxon>
    </lineage>
</organism>
<evidence type="ECO:0000313" key="1">
    <source>
        <dbReference type="EMBL" id="KAF2469004.1"/>
    </source>
</evidence>
<sequence>MPPIPRVSLLQIISLLDRRGPDDKNPLGRRTCNQVLPNTFEVLAAASGVEQVQGASLKGAWTYRCRCLKFTPRQKEPAACGFLGADADAGTSAGAGAGADEDEDEDENLKTIREILVSISFWSHLKSTVSGAEWKPEGDVSSSRGSTSSL</sequence>
<name>A0ACB6QPQ7_9PLEO</name>
<gene>
    <name evidence="1" type="ORF">BDR25DRAFT_343847</name>
</gene>
<accession>A0ACB6QPQ7</accession>
<reference evidence="1" key="1">
    <citation type="journal article" date="2020" name="Stud. Mycol.">
        <title>101 Dothideomycetes genomes: a test case for predicting lifestyles and emergence of pathogens.</title>
        <authorList>
            <person name="Haridas S."/>
            <person name="Albert R."/>
            <person name="Binder M."/>
            <person name="Bloem J."/>
            <person name="Labutti K."/>
            <person name="Salamov A."/>
            <person name="Andreopoulos B."/>
            <person name="Baker S."/>
            <person name="Barry K."/>
            <person name="Bills G."/>
            <person name="Bluhm B."/>
            <person name="Cannon C."/>
            <person name="Castanera R."/>
            <person name="Culley D."/>
            <person name="Daum C."/>
            <person name="Ezra D."/>
            <person name="Gonzalez J."/>
            <person name="Henrissat B."/>
            <person name="Kuo A."/>
            <person name="Liang C."/>
            <person name="Lipzen A."/>
            <person name="Lutzoni F."/>
            <person name="Magnuson J."/>
            <person name="Mondo S."/>
            <person name="Nolan M."/>
            <person name="Ohm R."/>
            <person name="Pangilinan J."/>
            <person name="Park H.-J."/>
            <person name="Ramirez L."/>
            <person name="Alfaro M."/>
            <person name="Sun H."/>
            <person name="Tritt A."/>
            <person name="Yoshinaga Y."/>
            <person name="Zwiers L.-H."/>
            <person name="Turgeon B."/>
            <person name="Goodwin S."/>
            <person name="Spatafora J."/>
            <person name="Crous P."/>
            <person name="Grigoriev I."/>
        </authorList>
    </citation>
    <scope>NUCLEOTIDE SEQUENCE</scope>
    <source>
        <strain evidence="1">ATCC 200398</strain>
    </source>
</reference>
<dbReference type="EMBL" id="MU003513">
    <property type="protein sequence ID" value="KAF2469004.1"/>
    <property type="molecule type" value="Genomic_DNA"/>
</dbReference>
<comment type="caution">
    <text evidence="1">The sequence shown here is derived from an EMBL/GenBank/DDBJ whole genome shotgun (WGS) entry which is preliminary data.</text>
</comment>
<keyword evidence="2" id="KW-1185">Reference proteome</keyword>
<proteinExistence type="predicted"/>
<dbReference type="Proteomes" id="UP000799755">
    <property type="component" value="Unassembled WGS sequence"/>
</dbReference>
<protein>
    <submittedName>
        <fullName evidence="1">Uncharacterized protein</fullName>
    </submittedName>
</protein>